<evidence type="ECO:0000313" key="2">
    <source>
        <dbReference type="Proteomes" id="UP001620408"/>
    </source>
</evidence>
<reference evidence="1 2" key="1">
    <citation type="submission" date="2020-10" db="EMBL/GenBank/DDBJ databases">
        <title>Phylogeny of dyella-like bacteria.</title>
        <authorList>
            <person name="Fu J."/>
        </authorList>
    </citation>
    <scope>NUCLEOTIDE SEQUENCE [LARGE SCALE GENOMIC DNA]</scope>
    <source>
        <strain evidence="1 2">BB4</strain>
    </source>
</reference>
<name>A0ABW8K9A4_9GAMM</name>
<dbReference type="Proteomes" id="UP001620408">
    <property type="component" value="Unassembled WGS sequence"/>
</dbReference>
<gene>
    <name evidence="1" type="ORF">ISS97_13680</name>
</gene>
<dbReference type="EMBL" id="JADIKD010000011">
    <property type="protein sequence ID" value="MFK2918318.1"/>
    <property type="molecule type" value="Genomic_DNA"/>
</dbReference>
<keyword evidence="2" id="KW-1185">Reference proteome</keyword>
<protein>
    <submittedName>
        <fullName evidence="1">Uncharacterized protein</fullName>
    </submittedName>
</protein>
<organism evidence="1 2">
    <name type="scientific">Dyella koreensis</name>
    <dbReference type="NCBI Taxonomy" id="311235"/>
    <lineage>
        <taxon>Bacteria</taxon>
        <taxon>Pseudomonadati</taxon>
        <taxon>Pseudomonadota</taxon>
        <taxon>Gammaproteobacteria</taxon>
        <taxon>Lysobacterales</taxon>
        <taxon>Rhodanobacteraceae</taxon>
        <taxon>Dyella</taxon>
    </lineage>
</organism>
<accession>A0ABW8K9A4</accession>
<comment type="caution">
    <text evidence="1">The sequence shown here is derived from an EMBL/GenBank/DDBJ whole genome shotgun (WGS) entry which is preliminary data.</text>
</comment>
<sequence length="159" mass="16756">MAHLSASPLHRTRVLRALGVMPWVQRAAPARTDDTPMVATPVPDVQIGDCVVLLPAGCDTKALDLLGRALHAFGPALARAARIEVRDGQLSAAPVARAYLVFGEAQAHALGRELPAATLNQAHIVLADEPAGVHASAAGKRRLWHALRNLRRALAQSGA</sequence>
<evidence type="ECO:0000313" key="1">
    <source>
        <dbReference type="EMBL" id="MFK2918318.1"/>
    </source>
</evidence>
<proteinExistence type="predicted"/>
<dbReference type="RefSeq" id="WP_379985860.1">
    <property type="nucleotide sequence ID" value="NZ_JADIKD010000011.1"/>
</dbReference>